<evidence type="ECO:0000256" key="4">
    <source>
        <dbReference type="ARBA" id="ARBA00022692"/>
    </source>
</evidence>
<feature type="signal peptide" evidence="12">
    <location>
        <begin position="1"/>
        <end position="18"/>
    </location>
</feature>
<dbReference type="InterPro" id="IPR036942">
    <property type="entry name" value="Beta-barrel_TonB_sf"/>
</dbReference>
<organism evidence="15 16">
    <name type="scientific">Photobacterium sanctipauli</name>
    <dbReference type="NCBI Taxonomy" id="1342794"/>
    <lineage>
        <taxon>Bacteria</taxon>
        <taxon>Pseudomonadati</taxon>
        <taxon>Pseudomonadota</taxon>
        <taxon>Gammaproteobacteria</taxon>
        <taxon>Vibrionales</taxon>
        <taxon>Vibrionaceae</taxon>
        <taxon>Photobacterium</taxon>
    </lineage>
</organism>
<dbReference type="PANTHER" id="PTHR30069:SF53">
    <property type="entry name" value="COLICIN I RECEPTOR-RELATED"/>
    <property type="match status" value="1"/>
</dbReference>
<evidence type="ECO:0000259" key="14">
    <source>
        <dbReference type="Pfam" id="PF07715"/>
    </source>
</evidence>
<keyword evidence="15" id="KW-0675">Receptor</keyword>
<reference evidence="15 16" key="1">
    <citation type="submission" date="2018-01" db="EMBL/GenBank/DDBJ databases">
        <title>Whole genome sequencing of Histamine producing bacteria.</title>
        <authorList>
            <person name="Butler K."/>
        </authorList>
    </citation>
    <scope>NUCLEOTIDE SEQUENCE [LARGE SCALE GENOMIC DNA]</scope>
    <source>
        <strain evidence="15 16">DSM 100436</strain>
    </source>
</reference>
<accession>A0A2T3P0N9</accession>
<comment type="subcellular location">
    <subcellularLocation>
        <location evidence="1 10">Cell outer membrane</location>
        <topology evidence="1 10">Multi-pass membrane protein</topology>
    </subcellularLocation>
</comment>
<comment type="caution">
    <text evidence="15">The sequence shown here is derived from an EMBL/GenBank/DDBJ whole genome shotgun (WGS) entry which is preliminary data.</text>
</comment>
<keyword evidence="9 10" id="KW-0998">Cell outer membrane</keyword>
<evidence type="ECO:0000256" key="2">
    <source>
        <dbReference type="ARBA" id="ARBA00022448"/>
    </source>
</evidence>
<evidence type="ECO:0000256" key="10">
    <source>
        <dbReference type="PROSITE-ProRule" id="PRU01360"/>
    </source>
</evidence>
<keyword evidence="2 10" id="KW-0813">Transport</keyword>
<keyword evidence="7 11" id="KW-0798">TonB box</keyword>
<evidence type="ECO:0000313" key="16">
    <source>
        <dbReference type="Proteomes" id="UP000241771"/>
    </source>
</evidence>
<evidence type="ECO:0000256" key="5">
    <source>
        <dbReference type="ARBA" id="ARBA00022729"/>
    </source>
</evidence>
<name>A0A2T3P0N9_9GAMM</name>
<dbReference type="GO" id="GO:0009279">
    <property type="term" value="C:cell outer membrane"/>
    <property type="evidence" value="ECO:0007669"/>
    <property type="project" value="UniProtKB-SubCell"/>
</dbReference>
<keyword evidence="5 12" id="KW-0732">Signal</keyword>
<evidence type="ECO:0000256" key="7">
    <source>
        <dbReference type="ARBA" id="ARBA00023077"/>
    </source>
</evidence>
<feature type="domain" description="TonB-dependent receptor plug" evidence="14">
    <location>
        <begin position="42"/>
        <end position="149"/>
    </location>
</feature>
<keyword evidence="8 10" id="KW-0472">Membrane</keyword>
<dbReference type="InterPro" id="IPR012910">
    <property type="entry name" value="Plug_dom"/>
</dbReference>
<dbReference type="Proteomes" id="UP000241771">
    <property type="component" value="Unassembled WGS sequence"/>
</dbReference>
<feature type="domain" description="TonB-dependent receptor-like beta-barrel" evidence="13">
    <location>
        <begin position="263"/>
        <end position="597"/>
    </location>
</feature>
<evidence type="ECO:0000256" key="11">
    <source>
        <dbReference type="RuleBase" id="RU003357"/>
    </source>
</evidence>
<dbReference type="GO" id="GO:0044718">
    <property type="term" value="P:siderophore transmembrane transport"/>
    <property type="evidence" value="ECO:0007669"/>
    <property type="project" value="TreeGrafter"/>
</dbReference>
<dbReference type="AlphaFoldDB" id="A0A2T3P0N9"/>
<dbReference type="RefSeq" id="WP_036819542.1">
    <property type="nucleotide sequence ID" value="NZ_JGVO01000224.1"/>
</dbReference>
<evidence type="ECO:0000256" key="12">
    <source>
        <dbReference type="SAM" id="SignalP"/>
    </source>
</evidence>
<dbReference type="InterPro" id="IPR037066">
    <property type="entry name" value="Plug_dom_sf"/>
</dbReference>
<evidence type="ECO:0000256" key="1">
    <source>
        <dbReference type="ARBA" id="ARBA00004571"/>
    </source>
</evidence>
<proteinExistence type="inferred from homology"/>
<evidence type="ECO:0000256" key="3">
    <source>
        <dbReference type="ARBA" id="ARBA00022452"/>
    </source>
</evidence>
<dbReference type="OrthoDB" id="9764669at2"/>
<comment type="similarity">
    <text evidence="10 11">Belongs to the TonB-dependent receptor family.</text>
</comment>
<keyword evidence="4 10" id="KW-0812">Transmembrane</keyword>
<dbReference type="CDD" id="cd01347">
    <property type="entry name" value="ligand_gated_channel"/>
    <property type="match status" value="1"/>
</dbReference>
<dbReference type="PROSITE" id="PS52016">
    <property type="entry name" value="TONB_DEPENDENT_REC_3"/>
    <property type="match status" value="1"/>
</dbReference>
<dbReference type="Pfam" id="PF00593">
    <property type="entry name" value="TonB_dep_Rec_b-barrel"/>
    <property type="match status" value="1"/>
</dbReference>
<sequence>MKKIIPLSSIFLIPLANAQQPIEVDDVIVTTATASQSATVAMAPATVSVIDPEQADQLQLSQDLGDVLVGTPGVTVTSNANGTRGVAIRGLNSGYTQVLMNGYRNYSSEAMFRGNDSGLSFIPTIAMESVEVIRGPMSSLYGADAMGGVVSVTTRKNSGVTEGAISVEGQYNAEDEGGNGQQIGVYFSTPFTDQLSWTVFGNYLHVDQTFYDQAPEFTKLRERDNYNIFNQLDYQVNDRNTLGLELQVSREDQKGDRVFNSREFEQQRETQKLSARHQLDLDNGFVKTNVFYDDYDIQYIDNPNSDIAEKTYGIDSQASLDVGEHTVSFGFDARNTELTGAARFFENQNLDRTQWGAFTEANLSLTDATVLTLSGRYDDDEIYGSEFTYRAYVASEVNDQWTLKGGHSTAFKAPQMVQTFDDYSAPVAGGGTIYGNSDLKAETGDFTELGAYFNHGDTSANLTVFYNEIDNLIQNESIGGNDFRYGNIGSATIKGAEFVLSQNFEQALLNLSYTYLDAIDNDTDEVLRGTSKHQATADVTWFATSELDIFARAHYRGEHVGELGRDLTPNDAYTTIDAGLRYSVNPATYIKFGVNNITNEDISDPNTPAYSEVIRGTTYYAGLVYDF</sequence>
<dbReference type="GO" id="GO:0015344">
    <property type="term" value="F:siderophore uptake transmembrane transporter activity"/>
    <property type="evidence" value="ECO:0007669"/>
    <property type="project" value="TreeGrafter"/>
</dbReference>
<dbReference type="PANTHER" id="PTHR30069">
    <property type="entry name" value="TONB-DEPENDENT OUTER MEMBRANE RECEPTOR"/>
    <property type="match status" value="1"/>
</dbReference>
<keyword evidence="6" id="KW-0406">Ion transport</keyword>
<dbReference type="InterPro" id="IPR039426">
    <property type="entry name" value="TonB-dep_rcpt-like"/>
</dbReference>
<evidence type="ECO:0000313" key="15">
    <source>
        <dbReference type="EMBL" id="PSW22070.1"/>
    </source>
</evidence>
<dbReference type="InterPro" id="IPR000531">
    <property type="entry name" value="Beta-barrel_TonB"/>
</dbReference>
<dbReference type="SUPFAM" id="SSF56935">
    <property type="entry name" value="Porins"/>
    <property type="match status" value="1"/>
</dbReference>
<evidence type="ECO:0000259" key="13">
    <source>
        <dbReference type="Pfam" id="PF00593"/>
    </source>
</evidence>
<evidence type="ECO:0000256" key="9">
    <source>
        <dbReference type="ARBA" id="ARBA00023237"/>
    </source>
</evidence>
<keyword evidence="16" id="KW-1185">Reference proteome</keyword>
<evidence type="ECO:0000256" key="8">
    <source>
        <dbReference type="ARBA" id="ARBA00023136"/>
    </source>
</evidence>
<dbReference type="EMBL" id="PYMA01000001">
    <property type="protein sequence ID" value="PSW22070.1"/>
    <property type="molecule type" value="Genomic_DNA"/>
</dbReference>
<keyword evidence="3 10" id="KW-1134">Transmembrane beta strand</keyword>
<dbReference type="Gene3D" id="2.170.130.10">
    <property type="entry name" value="TonB-dependent receptor, plug domain"/>
    <property type="match status" value="1"/>
</dbReference>
<gene>
    <name evidence="15" type="ORF">C9I98_02050</name>
</gene>
<evidence type="ECO:0000256" key="6">
    <source>
        <dbReference type="ARBA" id="ARBA00023065"/>
    </source>
</evidence>
<feature type="chain" id="PRO_5015709797" evidence="12">
    <location>
        <begin position="19"/>
        <end position="627"/>
    </location>
</feature>
<protein>
    <submittedName>
        <fullName evidence="15">TonB-dependent receptor</fullName>
    </submittedName>
</protein>
<dbReference type="Pfam" id="PF07715">
    <property type="entry name" value="Plug"/>
    <property type="match status" value="1"/>
</dbReference>
<dbReference type="Gene3D" id="2.40.170.20">
    <property type="entry name" value="TonB-dependent receptor, beta-barrel domain"/>
    <property type="match status" value="1"/>
</dbReference>